<evidence type="ECO:0000313" key="2">
    <source>
        <dbReference type="EMBL" id="KCZ86552.1"/>
    </source>
</evidence>
<dbReference type="eggNOG" id="COG4957">
    <property type="taxonomic scope" value="Bacteria"/>
</dbReference>
<dbReference type="RefSeq" id="WP_035583861.1">
    <property type="nucleotide sequence ID" value="NZ_ARYJ01000013.1"/>
</dbReference>
<evidence type="ECO:0000313" key="3">
    <source>
        <dbReference type="Proteomes" id="UP000024816"/>
    </source>
</evidence>
<dbReference type="InterPro" id="IPR008807">
    <property type="entry name" value="ROS_MUCR"/>
</dbReference>
<dbReference type="STRING" id="1280952.HJA_15409"/>
<dbReference type="OrthoDB" id="9809693at2"/>
<dbReference type="AlphaFoldDB" id="A0A059F7H4"/>
<dbReference type="PATRIC" id="fig|1280952.3.peg.3084"/>
<accession>A0A059F7H4</accession>
<name>A0A059F7H4_9PROT</name>
<dbReference type="EMBL" id="ARYJ01000013">
    <property type="protein sequence ID" value="KCZ86552.1"/>
    <property type="molecule type" value="Genomic_DNA"/>
</dbReference>
<dbReference type="GO" id="GO:0003677">
    <property type="term" value="F:DNA binding"/>
    <property type="evidence" value="ECO:0007669"/>
    <property type="project" value="InterPro"/>
</dbReference>
<dbReference type="GO" id="GO:0008270">
    <property type="term" value="F:zinc ion binding"/>
    <property type="evidence" value="ECO:0007669"/>
    <property type="project" value="InterPro"/>
</dbReference>
<sequence length="137" mass="14991">MSEAKSDAQGRPELVEHASKIVAAYVGNNTVAPDELPDLIRLVHQSLTSVADGEPAAPQPKPAVPVGKSVSDNFLICLEDGKKFKSLKRHLRTSYDMSPEDYRAKWDLPADYPMVAPGYSRQRSKLAKKMGLGKADK</sequence>
<dbReference type="GO" id="GO:0006355">
    <property type="term" value="P:regulation of DNA-templated transcription"/>
    <property type="evidence" value="ECO:0007669"/>
    <property type="project" value="InterPro"/>
</dbReference>
<evidence type="ECO:0000256" key="1">
    <source>
        <dbReference type="ARBA" id="ARBA00007031"/>
    </source>
</evidence>
<dbReference type="Pfam" id="PF05443">
    <property type="entry name" value="ROS_MUCR"/>
    <property type="match status" value="1"/>
</dbReference>
<dbReference type="Gene3D" id="1.10.10.1550">
    <property type="entry name" value="ROS/MUCR transcriptional regulator protein"/>
    <property type="match status" value="1"/>
</dbReference>
<protein>
    <submittedName>
        <fullName evidence="2">Ros/MucR family transcriptional regulator</fullName>
    </submittedName>
</protein>
<proteinExistence type="inferred from homology"/>
<dbReference type="InterPro" id="IPR041920">
    <property type="entry name" value="ROS/MUCR_sf"/>
</dbReference>
<dbReference type="Proteomes" id="UP000024816">
    <property type="component" value="Unassembled WGS sequence"/>
</dbReference>
<reference evidence="2 3" key="1">
    <citation type="journal article" date="2014" name="Antonie Van Leeuwenhoek">
        <title>Hyphomonas beringensis sp. nov. and Hyphomonas chukchiensis sp. nov., isolated from surface seawater of the Bering Sea and Chukchi Sea.</title>
        <authorList>
            <person name="Li C."/>
            <person name="Lai Q."/>
            <person name="Li G."/>
            <person name="Dong C."/>
            <person name="Wang J."/>
            <person name="Liao Y."/>
            <person name="Shao Z."/>
        </authorList>
    </citation>
    <scope>NUCLEOTIDE SEQUENCE [LARGE SCALE GENOMIC DNA]</scope>
    <source>
        <strain evidence="2 3">VP2</strain>
    </source>
</reference>
<gene>
    <name evidence="2" type="ORF">HJA_15409</name>
</gene>
<keyword evidence="3" id="KW-1185">Reference proteome</keyword>
<organism evidence="2 3">
    <name type="scientific">Hyphomonas jannaschiana VP2</name>
    <dbReference type="NCBI Taxonomy" id="1280952"/>
    <lineage>
        <taxon>Bacteria</taxon>
        <taxon>Pseudomonadati</taxon>
        <taxon>Pseudomonadota</taxon>
        <taxon>Alphaproteobacteria</taxon>
        <taxon>Hyphomonadales</taxon>
        <taxon>Hyphomonadaceae</taxon>
        <taxon>Hyphomonas</taxon>
    </lineage>
</organism>
<comment type="caution">
    <text evidence="2">The sequence shown here is derived from an EMBL/GenBank/DDBJ whole genome shotgun (WGS) entry which is preliminary data.</text>
</comment>
<comment type="similarity">
    <text evidence="1">Belongs to the ros/MucR family.</text>
</comment>